<gene>
    <name evidence="3" type="ORF">L596_027650</name>
</gene>
<dbReference type="InterPro" id="IPR002937">
    <property type="entry name" value="Amino_oxidase"/>
</dbReference>
<protein>
    <recommendedName>
        <fullName evidence="2">Amine oxidase domain-containing protein</fullName>
    </recommendedName>
</protein>
<dbReference type="EMBL" id="AZBU02000011">
    <property type="protein sequence ID" value="TKR60396.1"/>
    <property type="molecule type" value="Genomic_DNA"/>
</dbReference>
<dbReference type="Gene3D" id="3.50.50.60">
    <property type="entry name" value="FAD/NAD(P)-binding domain"/>
    <property type="match status" value="1"/>
</dbReference>
<accession>A0A4U5LW49</accession>
<dbReference type="GO" id="GO:0016491">
    <property type="term" value="F:oxidoreductase activity"/>
    <property type="evidence" value="ECO:0007669"/>
    <property type="project" value="InterPro"/>
</dbReference>
<evidence type="ECO:0000313" key="3">
    <source>
        <dbReference type="EMBL" id="TKR60396.1"/>
    </source>
</evidence>
<evidence type="ECO:0000313" key="4">
    <source>
        <dbReference type="Proteomes" id="UP000298663"/>
    </source>
</evidence>
<dbReference type="OrthoDB" id="7777654at2759"/>
<dbReference type="Proteomes" id="UP000298663">
    <property type="component" value="Unassembled WGS sequence"/>
</dbReference>
<name>A0A4U5LW49_STECR</name>
<dbReference type="Pfam" id="PF01593">
    <property type="entry name" value="Amino_oxidase"/>
    <property type="match status" value="1"/>
</dbReference>
<reference evidence="3 4" key="1">
    <citation type="journal article" date="2015" name="Genome Biol.">
        <title>Comparative genomics of Steinernema reveals deeply conserved gene regulatory networks.</title>
        <authorList>
            <person name="Dillman A.R."/>
            <person name="Macchietto M."/>
            <person name="Porter C.F."/>
            <person name="Rogers A."/>
            <person name="Williams B."/>
            <person name="Antoshechkin I."/>
            <person name="Lee M.M."/>
            <person name="Goodwin Z."/>
            <person name="Lu X."/>
            <person name="Lewis E.E."/>
            <person name="Goodrich-Blair H."/>
            <person name="Stock S.P."/>
            <person name="Adams B.J."/>
            <person name="Sternberg P.W."/>
            <person name="Mortazavi A."/>
        </authorList>
    </citation>
    <scope>NUCLEOTIDE SEQUENCE [LARGE SCALE GENOMIC DNA]</scope>
    <source>
        <strain evidence="3 4">ALL</strain>
    </source>
</reference>
<dbReference type="AlphaFoldDB" id="A0A4U5LW49"/>
<keyword evidence="4" id="KW-1185">Reference proteome</keyword>
<reference evidence="3 4" key="2">
    <citation type="journal article" date="2019" name="G3 (Bethesda)">
        <title>Hybrid Assembly of the Genome of the Entomopathogenic Nematode Steinernema carpocapsae Identifies the X-Chromosome.</title>
        <authorList>
            <person name="Serra L."/>
            <person name="Macchietto M."/>
            <person name="Macias-Munoz A."/>
            <person name="McGill C.J."/>
            <person name="Rodriguez I.M."/>
            <person name="Rodriguez B."/>
            <person name="Murad R."/>
            <person name="Mortazavi A."/>
        </authorList>
    </citation>
    <scope>NUCLEOTIDE SEQUENCE [LARGE SCALE GENOMIC DNA]</scope>
    <source>
        <strain evidence="3 4">ALL</strain>
    </source>
</reference>
<organism evidence="3 4">
    <name type="scientific">Steinernema carpocapsae</name>
    <name type="common">Entomopathogenic nematode</name>
    <dbReference type="NCBI Taxonomy" id="34508"/>
    <lineage>
        <taxon>Eukaryota</taxon>
        <taxon>Metazoa</taxon>
        <taxon>Ecdysozoa</taxon>
        <taxon>Nematoda</taxon>
        <taxon>Chromadorea</taxon>
        <taxon>Rhabditida</taxon>
        <taxon>Tylenchina</taxon>
        <taxon>Panagrolaimomorpha</taxon>
        <taxon>Strongyloidoidea</taxon>
        <taxon>Steinernematidae</taxon>
        <taxon>Steinernema</taxon>
    </lineage>
</organism>
<feature type="compositionally biased region" description="Basic and acidic residues" evidence="1">
    <location>
        <begin position="146"/>
        <end position="162"/>
    </location>
</feature>
<evidence type="ECO:0000259" key="2">
    <source>
        <dbReference type="Pfam" id="PF01593"/>
    </source>
</evidence>
<proteinExistence type="predicted"/>
<evidence type="ECO:0000256" key="1">
    <source>
        <dbReference type="SAM" id="MobiDB-lite"/>
    </source>
</evidence>
<dbReference type="InterPro" id="IPR036188">
    <property type="entry name" value="FAD/NAD-bd_sf"/>
</dbReference>
<comment type="caution">
    <text evidence="3">The sequence shown here is derived from an EMBL/GenBank/DDBJ whole genome shotgun (WGS) entry which is preliminary data.</text>
</comment>
<feature type="region of interest" description="Disordered" evidence="1">
    <location>
        <begin position="146"/>
        <end position="167"/>
    </location>
</feature>
<sequence length="192" mass="22384">MYPIILAVTRRSKRLNEYFSSKIVHLWNSLPEVIVRAKNASAFKRKVRRWKNSTLDPENPRPRSTSLSSARVFRATRAAREIKTKSPHLKVMVVEVKDRVGGRTYTVDLKAANGKTDKWDMAMDRFDPKIRPEAHRRVWTGHLRAAHERKEGVAGRKPEDSSPRSADPFLERIQNLLHSRRIRRHLDSLELF</sequence>
<feature type="domain" description="Amine oxidase" evidence="2">
    <location>
        <begin position="78"/>
        <end position="134"/>
    </location>
</feature>